<organism evidence="4 5">
    <name type="scientific">Durusdinium trenchii</name>
    <dbReference type="NCBI Taxonomy" id="1381693"/>
    <lineage>
        <taxon>Eukaryota</taxon>
        <taxon>Sar</taxon>
        <taxon>Alveolata</taxon>
        <taxon>Dinophyceae</taxon>
        <taxon>Suessiales</taxon>
        <taxon>Symbiodiniaceae</taxon>
        <taxon>Durusdinium</taxon>
    </lineage>
</organism>
<keyword evidence="1" id="KW-0489">Methyltransferase</keyword>
<reference evidence="4 5" key="1">
    <citation type="submission" date="2024-02" db="EMBL/GenBank/DDBJ databases">
        <authorList>
            <person name="Chen Y."/>
            <person name="Shah S."/>
            <person name="Dougan E. K."/>
            <person name="Thang M."/>
            <person name="Chan C."/>
        </authorList>
    </citation>
    <scope>NUCLEOTIDE SEQUENCE [LARGE SCALE GENOMIC DNA]</scope>
</reference>
<dbReference type="SUPFAM" id="SSF53335">
    <property type="entry name" value="S-adenosyl-L-methionine-dependent methyltransferases"/>
    <property type="match status" value="1"/>
</dbReference>
<dbReference type="Pfam" id="PF00145">
    <property type="entry name" value="DNA_methylase"/>
    <property type="match status" value="1"/>
</dbReference>
<sequence length="702" mass="78595">MSDKDGELQPPLIETVVEDMDERGHSFSYRTVDTQSYLLPQRRNRVFGCAAAKRAKTPEEIELESKSWKDTFARLGMGPKEQQFDLTDLLEDGLDAEPLQAPQDIQNWKAAKANVKRTKGKAQAQPMCLHMGSSSDRLEYALGASTCVRPTHGIYCEVVQRPLVPLELLRLQGVFPSDFPFPDAIEAVSEKLLKDMAGNAFTTTVLQAAMLASLVSHDAWCHLSTEAKADTSRHRNRKRRQPPTDEDGENGGPRGKGKGFGGNDPKLAKYEPLFYLWTPGGDGSDVKKTKRGGTKGDSISIAKKLAIMDEYNKLAAKMDEVPEWLKLRLCEDVKRKGPRKDTFPAELLQIADGVLMDEASRGLEMDTKSVNTLLTSLVEIYNEEAEEYNKAAEQKHLQHVSDLQASGSLSEEELEQLCKETPPQISLIAQNMTEKKMEHIVDEINRLYPGTLHVEPASKRSHVWNGEVCVKFFNFMTQELRFHQFFHLVRSHYMRIACGVPANPLYSQLVDKDLGPDNVPVITCPVKVSLAADAFAIQKLRDYRGGAILQWAWCTTGHVSEAELAEWHHNGDKAMLEETMTKCKGGFKDLLCSSELPSVDHSVLVAQWLATKEGWDRRIASRALEGKVLAPKSKEKFDYFTSHPERTLVVDLQNKRVLPASKVNSKTVGSRFVVLTVSMAIEAEKLSVRFGKGHKHKLVVRE</sequence>
<keyword evidence="2" id="KW-0808">Transferase</keyword>
<protein>
    <submittedName>
        <fullName evidence="4">Uncharacterized protein</fullName>
    </submittedName>
</protein>
<evidence type="ECO:0000256" key="3">
    <source>
        <dbReference type="SAM" id="MobiDB-lite"/>
    </source>
</evidence>
<evidence type="ECO:0000313" key="4">
    <source>
        <dbReference type="EMBL" id="CAK9112929.1"/>
    </source>
</evidence>
<dbReference type="Proteomes" id="UP001642464">
    <property type="component" value="Unassembled WGS sequence"/>
</dbReference>
<proteinExistence type="predicted"/>
<name>A0ABP0SKK1_9DINO</name>
<dbReference type="InterPro" id="IPR001525">
    <property type="entry name" value="C5_MeTfrase"/>
</dbReference>
<evidence type="ECO:0000256" key="2">
    <source>
        <dbReference type="ARBA" id="ARBA00022679"/>
    </source>
</evidence>
<dbReference type="Gene3D" id="3.40.50.150">
    <property type="entry name" value="Vaccinia Virus protein VP39"/>
    <property type="match status" value="1"/>
</dbReference>
<evidence type="ECO:0000313" key="5">
    <source>
        <dbReference type="Proteomes" id="UP001642464"/>
    </source>
</evidence>
<dbReference type="InterPro" id="IPR029063">
    <property type="entry name" value="SAM-dependent_MTases_sf"/>
</dbReference>
<feature type="compositionally biased region" description="Gly residues" evidence="3">
    <location>
        <begin position="250"/>
        <end position="262"/>
    </location>
</feature>
<gene>
    <name evidence="4" type="ORF">SCF082_LOCUS52355</name>
</gene>
<dbReference type="Gene3D" id="3.90.120.10">
    <property type="entry name" value="DNA Methylase, subunit A, domain 2"/>
    <property type="match status" value="1"/>
</dbReference>
<feature type="region of interest" description="Disordered" evidence="3">
    <location>
        <begin position="227"/>
        <end position="265"/>
    </location>
</feature>
<dbReference type="EMBL" id="CAXAMM010044054">
    <property type="protein sequence ID" value="CAK9112929.1"/>
    <property type="molecule type" value="Genomic_DNA"/>
</dbReference>
<keyword evidence="5" id="KW-1185">Reference proteome</keyword>
<comment type="caution">
    <text evidence="4">The sequence shown here is derived from an EMBL/GenBank/DDBJ whole genome shotgun (WGS) entry which is preliminary data.</text>
</comment>
<accession>A0ABP0SKK1</accession>
<evidence type="ECO:0000256" key="1">
    <source>
        <dbReference type="ARBA" id="ARBA00022603"/>
    </source>
</evidence>